<feature type="region of interest" description="Disordered" evidence="1">
    <location>
        <begin position="28"/>
        <end position="47"/>
    </location>
</feature>
<dbReference type="AlphaFoldDB" id="D2TU78"/>
<proteinExistence type="predicted"/>
<organism evidence="2 3">
    <name type="scientific">Citrobacter rodentium (strain ICC168)</name>
    <name type="common">Citrobacter freundii biotype 4280</name>
    <dbReference type="NCBI Taxonomy" id="637910"/>
    <lineage>
        <taxon>Bacteria</taxon>
        <taxon>Pseudomonadati</taxon>
        <taxon>Pseudomonadota</taxon>
        <taxon>Gammaproteobacteria</taxon>
        <taxon>Enterobacterales</taxon>
        <taxon>Enterobacteriaceae</taxon>
        <taxon>Citrobacter</taxon>
    </lineage>
</organism>
<dbReference type="EMBL" id="FN543502">
    <property type="protein sequence ID" value="CBG90544.1"/>
    <property type="molecule type" value="Genomic_DNA"/>
</dbReference>
<name>D2TU78_CITRI</name>
<dbReference type="STRING" id="637910.ROD_38401"/>
<dbReference type="KEGG" id="cro:ROD_38401"/>
<evidence type="ECO:0000313" key="2">
    <source>
        <dbReference type="EMBL" id="CBG90544.1"/>
    </source>
</evidence>
<dbReference type="Proteomes" id="UP000001889">
    <property type="component" value="Chromosome"/>
</dbReference>
<evidence type="ECO:0000313" key="3">
    <source>
        <dbReference type="Proteomes" id="UP000001889"/>
    </source>
</evidence>
<feature type="region of interest" description="Disordered" evidence="1">
    <location>
        <begin position="52"/>
        <end position="97"/>
    </location>
</feature>
<evidence type="ECO:0000256" key="1">
    <source>
        <dbReference type="SAM" id="MobiDB-lite"/>
    </source>
</evidence>
<keyword evidence="3" id="KW-1185">Reference proteome</keyword>
<reference evidence="2 3" key="1">
    <citation type="journal article" date="2010" name="J. Bacteriol.">
        <title>The Citrobacter rodentium genome sequence reveals convergent evolution with human pathogenic Escherichia coli.</title>
        <authorList>
            <person name="Petty N.K."/>
            <person name="Bulgin R."/>
            <person name="Crepin V.F."/>
            <person name="Cerdeno-Tarraga A.M."/>
            <person name="Schroeder G.N."/>
            <person name="Quail M.A."/>
            <person name="Lennard N."/>
            <person name="Corton C."/>
            <person name="Barron A."/>
            <person name="Clark L."/>
            <person name="Toribio A.L."/>
            <person name="Parkhill J."/>
            <person name="Dougan G."/>
            <person name="Frankel G."/>
            <person name="Thomson N.R."/>
        </authorList>
    </citation>
    <scope>NUCLEOTIDE SEQUENCE [LARGE SCALE GENOMIC DNA]</scope>
    <source>
        <strain evidence="2 3">ICC168</strain>
    </source>
</reference>
<sequence length="119" mass="13047">MAAFRLIRPTIAAPLSAPSVGLISAAPSGKLAPDGGVPPYPAYNRNPIKRTARRPDKRSAIRQIAPDGGVPPYPAYNRNPVKRTAHRPDKRSAIRQIAPDGGRVIFLPCLLRQPRRRRD</sequence>
<gene>
    <name evidence="2" type="ordered locus">ROD_38401</name>
</gene>
<dbReference type="HOGENOM" id="CLU_2057225_0_0_6"/>
<protein>
    <submittedName>
        <fullName evidence="2">Exported protein</fullName>
    </submittedName>
</protein>
<accession>D2TU78</accession>